<sequence>MESPATDVVPTVDLSSFTTDSHFAARKAAAQELARCCRPHGCVGIIGHGVPHELLVEAFEVAETLFDLPMEDKMKAPHPQARIPHRGYSAPGREKAFSRDDILTNSEAMARAKRRIRDIHETYECGDESNSVQTNIWLPEDVLPGFRDFSMKLFWRLHHCSRSILETLMMSLDLTEEECNYLRKLHPGYSEQLRYAHYPSVSTESLDREELNRLPAHTDWSSFTLLFQDDAGGLEFRNAQSGAFMLAIPAVDKLYLNIGDMFMRITNGMYPSATHRVAVPQSAMAKGAEVTRARYSIPFFFSPHADMMATPLQTCVTDDHPVKFKPIKISDYSAEMSKWQYEKSESKNE</sequence>
<dbReference type="InterPro" id="IPR027443">
    <property type="entry name" value="IPNS-like_sf"/>
</dbReference>
<keyword evidence="2" id="KW-0479">Metal-binding</keyword>
<dbReference type="Pfam" id="PF14226">
    <property type="entry name" value="DIOX_N"/>
    <property type="match status" value="1"/>
</dbReference>
<dbReference type="Pfam" id="PF03171">
    <property type="entry name" value="2OG-FeII_Oxy"/>
    <property type="match status" value="1"/>
</dbReference>
<proteinExistence type="inferred from homology"/>
<dbReference type="GO" id="GO:0051213">
    <property type="term" value="F:dioxygenase activity"/>
    <property type="evidence" value="ECO:0007669"/>
    <property type="project" value="UniProtKB-KW"/>
</dbReference>
<name>A0A6A6HJU5_VIRVR</name>
<dbReference type="GO" id="GO:0046872">
    <property type="term" value="F:metal ion binding"/>
    <property type="evidence" value="ECO:0007669"/>
    <property type="project" value="UniProtKB-KW"/>
</dbReference>
<evidence type="ECO:0000313" key="4">
    <source>
        <dbReference type="EMBL" id="KAF2237740.1"/>
    </source>
</evidence>
<feature type="domain" description="Fe2OG dioxygenase" evidence="3">
    <location>
        <begin position="189"/>
        <end position="303"/>
    </location>
</feature>
<organism evidence="4 5">
    <name type="scientific">Viridothelium virens</name>
    <name type="common">Speckled blister lichen</name>
    <name type="synonym">Trypethelium virens</name>
    <dbReference type="NCBI Taxonomy" id="1048519"/>
    <lineage>
        <taxon>Eukaryota</taxon>
        <taxon>Fungi</taxon>
        <taxon>Dikarya</taxon>
        <taxon>Ascomycota</taxon>
        <taxon>Pezizomycotina</taxon>
        <taxon>Dothideomycetes</taxon>
        <taxon>Dothideomycetes incertae sedis</taxon>
        <taxon>Trypetheliales</taxon>
        <taxon>Trypetheliaceae</taxon>
        <taxon>Viridothelium</taxon>
    </lineage>
</organism>
<dbReference type="OrthoDB" id="288590at2759"/>
<dbReference type="PANTHER" id="PTHR47990">
    <property type="entry name" value="2-OXOGLUTARATE (2OG) AND FE(II)-DEPENDENT OXYGENASE SUPERFAMILY PROTEIN-RELATED"/>
    <property type="match status" value="1"/>
</dbReference>
<dbReference type="AlphaFoldDB" id="A0A6A6HJU5"/>
<dbReference type="PROSITE" id="PS51471">
    <property type="entry name" value="FE2OG_OXY"/>
    <property type="match status" value="1"/>
</dbReference>
<dbReference type="Gene3D" id="2.60.120.330">
    <property type="entry name" value="B-lactam Antibiotic, Isopenicillin N Synthase, Chain"/>
    <property type="match status" value="1"/>
</dbReference>
<dbReference type="Proteomes" id="UP000800092">
    <property type="component" value="Unassembled WGS sequence"/>
</dbReference>
<dbReference type="InterPro" id="IPR050231">
    <property type="entry name" value="Iron_ascorbate_oxido_reductase"/>
</dbReference>
<dbReference type="GO" id="GO:0044283">
    <property type="term" value="P:small molecule biosynthetic process"/>
    <property type="evidence" value="ECO:0007669"/>
    <property type="project" value="UniProtKB-ARBA"/>
</dbReference>
<dbReference type="SUPFAM" id="SSF51197">
    <property type="entry name" value="Clavaminate synthase-like"/>
    <property type="match status" value="1"/>
</dbReference>
<keyword evidence="5" id="KW-1185">Reference proteome</keyword>
<accession>A0A6A6HJU5</accession>
<evidence type="ECO:0000256" key="2">
    <source>
        <dbReference type="RuleBase" id="RU003682"/>
    </source>
</evidence>
<dbReference type="EMBL" id="ML991778">
    <property type="protein sequence ID" value="KAF2237740.1"/>
    <property type="molecule type" value="Genomic_DNA"/>
</dbReference>
<gene>
    <name evidence="4" type="ORF">EV356DRAFT_480041</name>
</gene>
<keyword evidence="2" id="KW-0560">Oxidoreductase</keyword>
<keyword evidence="2" id="KW-0408">Iron</keyword>
<keyword evidence="4" id="KW-0223">Dioxygenase</keyword>
<evidence type="ECO:0000259" key="3">
    <source>
        <dbReference type="PROSITE" id="PS51471"/>
    </source>
</evidence>
<dbReference type="InterPro" id="IPR026992">
    <property type="entry name" value="DIOX_N"/>
</dbReference>
<dbReference type="InterPro" id="IPR005123">
    <property type="entry name" value="Oxoglu/Fe-dep_dioxygenase_dom"/>
</dbReference>
<dbReference type="InterPro" id="IPR044861">
    <property type="entry name" value="IPNS-like_FE2OG_OXY"/>
</dbReference>
<evidence type="ECO:0000256" key="1">
    <source>
        <dbReference type="ARBA" id="ARBA00008056"/>
    </source>
</evidence>
<evidence type="ECO:0000313" key="5">
    <source>
        <dbReference type="Proteomes" id="UP000800092"/>
    </source>
</evidence>
<protein>
    <submittedName>
        <fullName evidence="4">Putative leucoanthocyanidin dioxygenase</fullName>
    </submittedName>
</protein>
<reference evidence="4" key="1">
    <citation type="journal article" date="2020" name="Stud. Mycol.">
        <title>101 Dothideomycetes genomes: a test case for predicting lifestyles and emergence of pathogens.</title>
        <authorList>
            <person name="Haridas S."/>
            <person name="Albert R."/>
            <person name="Binder M."/>
            <person name="Bloem J."/>
            <person name="Labutti K."/>
            <person name="Salamov A."/>
            <person name="Andreopoulos B."/>
            <person name="Baker S."/>
            <person name="Barry K."/>
            <person name="Bills G."/>
            <person name="Bluhm B."/>
            <person name="Cannon C."/>
            <person name="Castanera R."/>
            <person name="Culley D."/>
            <person name="Daum C."/>
            <person name="Ezra D."/>
            <person name="Gonzalez J."/>
            <person name="Henrissat B."/>
            <person name="Kuo A."/>
            <person name="Liang C."/>
            <person name="Lipzen A."/>
            <person name="Lutzoni F."/>
            <person name="Magnuson J."/>
            <person name="Mondo S."/>
            <person name="Nolan M."/>
            <person name="Ohm R."/>
            <person name="Pangilinan J."/>
            <person name="Park H.-J."/>
            <person name="Ramirez L."/>
            <person name="Alfaro M."/>
            <person name="Sun H."/>
            <person name="Tritt A."/>
            <person name="Yoshinaga Y."/>
            <person name="Zwiers L.-H."/>
            <person name="Turgeon B."/>
            <person name="Goodwin S."/>
            <person name="Spatafora J."/>
            <person name="Crous P."/>
            <person name="Grigoriev I."/>
        </authorList>
    </citation>
    <scope>NUCLEOTIDE SEQUENCE</scope>
    <source>
        <strain evidence="4">Tuck. ex Michener</strain>
    </source>
</reference>
<comment type="similarity">
    <text evidence="1 2">Belongs to the iron/ascorbate-dependent oxidoreductase family.</text>
</comment>